<dbReference type="Gene3D" id="3.40.630.30">
    <property type="match status" value="1"/>
</dbReference>
<proteinExistence type="predicted"/>
<keyword evidence="3" id="KW-1185">Reference proteome</keyword>
<accession>A0AAW9NUC3</accession>
<organism evidence="2 3">
    <name type="scientific">Metasolibacillus meyeri</name>
    <dbReference type="NCBI Taxonomy" id="1071052"/>
    <lineage>
        <taxon>Bacteria</taxon>
        <taxon>Bacillati</taxon>
        <taxon>Bacillota</taxon>
        <taxon>Bacilli</taxon>
        <taxon>Bacillales</taxon>
        <taxon>Caryophanaceae</taxon>
        <taxon>Metasolibacillus</taxon>
    </lineage>
</organism>
<evidence type="ECO:0000259" key="1">
    <source>
        <dbReference type="PROSITE" id="PS51186"/>
    </source>
</evidence>
<dbReference type="PROSITE" id="PS51186">
    <property type="entry name" value="GNAT"/>
    <property type="match status" value="1"/>
</dbReference>
<sequence>MNDLNTERLRIIALNAENLRLLISNQKQLESNLSLNESSTMLNQELKQAMEVRLSKVLMDDKQKYFWHTNWLIVSKDINKIIGGIMIKGPPNNNGEVVIGYYTNAEHQGNGFMTEAVGNFKNWLLTNDDVIYVIAYTEKDNIASHKVLEKNNAELYKETEALFFWRFSLNTP</sequence>
<protein>
    <submittedName>
        <fullName evidence="2">GNAT family N-acetyltransferase</fullName>
    </submittedName>
</protein>
<comment type="caution">
    <text evidence="2">The sequence shown here is derived from an EMBL/GenBank/DDBJ whole genome shotgun (WGS) entry which is preliminary data.</text>
</comment>
<dbReference type="InterPro" id="IPR051531">
    <property type="entry name" value="N-acetyltransferase"/>
</dbReference>
<gene>
    <name evidence="2" type="ORF">P9B03_13030</name>
</gene>
<evidence type="ECO:0000313" key="3">
    <source>
        <dbReference type="Proteomes" id="UP001344888"/>
    </source>
</evidence>
<dbReference type="Pfam" id="PF13302">
    <property type="entry name" value="Acetyltransf_3"/>
    <property type="match status" value="1"/>
</dbReference>
<dbReference type="Proteomes" id="UP001344888">
    <property type="component" value="Unassembled WGS sequence"/>
</dbReference>
<name>A0AAW9NUC3_9BACL</name>
<feature type="domain" description="N-acetyltransferase" evidence="1">
    <location>
        <begin position="33"/>
        <end position="172"/>
    </location>
</feature>
<reference evidence="2 3" key="1">
    <citation type="submission" date="2023-03" db="EMBL/GenBank/DDBJ databases">
        <title>Bacillus Genome Sequencing.</title>
        <authorList>
            <person name="Dunlap C."/>
        </authorList>
    </citation>
    <scope>NUCLEOTIDE SEQUENCE [LARGE SCALE GENOMIC DNA]</scope>
    <source>
        <strain evidence="2 3">B-59205</strain>
    </source>
</reference>
<dbReference type="InterPro" id="IPR016181">
    <property type="entry name" value="Acyl_CoA_acyltransferase"/>
</dbReference>
<dbReference type="SUPFAM" id="SSF55729">
    <property type="entry name" value="Acyl-CoA N-acyltransferases (Nat)"/>
    <property type="match status" value="1"/>
</dbReference>
<dbReference type="AlphaFoldDB" id="A0AAW9NUC3"/>
<evidence type="ECO:0000313" key="2">
    <source>
        <dbReference type="EMBL" id="MEC1179414.1"/>
    </source>
</evidence>
<dbReference type="EMBL" id="JARSFG010000017">
    <property type="protein sequence ID" value="MEC1179414.1"/>
    <property type="molecule type" value="Genomic_DNA"/>
</dbReference>
<dbReference type="PANTHER" id="PTHR43792:SF13">
    <property type="entry name" value="ACETYLTRANSFERASE"/>
    <property type="match status" value="1"/>
</dbReference>
<dbReference type="InterPro" id="IPR000182">
    <property type="entry name" value="GNAT_dom"/>
</dbReference>
<dbReference type="RefSeq" id="WP_326123899.1">
    <property type="nucleotide sequence ID" value="NZ_JARSFG010000017.1"/>
</dbReference>
<dbReference type="GO" id="GO:0016747">
    <property type="term" value="F:acyltransferase activity, transferring groups other than amino-acyl groups"/>
    <property type="evidence" value="ECO:0007669"/>
    <property type="project" value="InterPro"/>
</dbReference>
<dbReference type="PANTHER" id="PTHR43792">
    <property type="entry name" value="GNAT FAMILY, PUTATIVE (AFU_ORTHOLOGUE AFUA_3G00765)-RELATED-RELATED"/>
    <property type="match status" value="1"/>
</dbReference>